<keyword evidence="2" id="KW-0201">Cytochrome c-type biogenesis</keyword>
<name>A0AA48LYM1_9ZZZZ</name>
<dbReference type="InterPro" id="IPR050553">
    <property type="entry name" value="Thioredoxin_ResA/DsbE_sf"/>
</dbReference>
<dbReference type="InterPro" id="IPR013740">
    <property type="entry name" value="Redoxin"/>
</dbReference>
<evidence type="ECO:0000259" key="6">
    <source>
        <dbReference type="PROSITE" id="PS51352"/>
    </source>
</evidence>
<feature type="domain" description="Thioredoxin" evidence="6">
    <location>
        <begin position="50"/>
        <end position="191"/>
    </location>
</feature>
<sequence length="199" mass="21355">MSSSMEAREKLEWFASRRSLILGALGCVGAGAGAAVGEFVWKKKDMTARLFNPFSLAHFELPPVEGLLDASGKPVPGLSSADLAGKRSVLNVWASWCPTCREEHRHLVALAKRNLAPIYGADVRDPPARAKYFLAKNGNPFTALGADADTFLMRALGGHGVPATFVIGPGHVIEWSTFEGLTDEVVEKEIVPRLTGKLG</sequence>
<dbReference type="AlphaFoldDB" id="A0AA48LYM1"/>
<organism evidence="7">
    <name type="scientific">freshwater sediment metagenome</name>
    <dbReference type="NCBI Taxonomy" id="556182"/>
    <lineage>
        <taxon>unclassified sequences</taxon>
        <taxon>metagenomes</taxon>
        <taxon>ecological metagenomes</taxon>
    </lineage>
</organism>
<keyword evidence="5" id="KW-0472">Membrane</keyword>
<evidence type="ECO:0000256" key="3">
    <source>
        <dbReference type="ARBA" id="ARBA00023157"/>
    </source>
</evidence>
<keyword evidence="3" id="KW-1015">Disulfide bond</keyword>
<keyword evidence="4" id="KW-0676">Redox-active center</keyword>
<accession>A0AA48LYM1</accession>
<dbReference type="PROSITE" id="PS51352">
    <property type="entry name" value="THIOREDOXIN_2"/>
    <property type="match status" value="1"/>
</dbReference>
<protein>
    <recommendedName>
        <fullName evidence="6">Thioredoxin domain-containing protein</fullName>
    </recommendedName>
</protein>
<dbReference type="SUPFAM" id="SSF52833">
    <property type="entry name" value="Thioredoxin-like"/>
    <property type="match status" value="1"/>
</dbReference>
<feature type="transmembrane region" description="Helical" evidence="5">
    <location>
        <begin position="20"/>
        <end position="41"/>
    </location>
</feature>
<proteinExistence type="predicted"/>
<dbReference type="InterPro" id="IPR036249">
    <property type="entry name" value="Thioredoxin-like_sf"/>
</dbReference>
<dbReference type="GO" id="GO:0016491">
    <property type="term" value="F:oxidoreductase activity"/>
    <property type="evidence" value="ECO:0007669"/>
    <property type="project" value="InterPro"/>
</dbReference>
<dbReference type="Pfam" id="PF08534">
    <property type="entry name" value="Redoxin"/>
    <property type="match status" value="1"/>
</dbReference>
<dbReference type="PROSITE" id="PS00194">
    <property type="entry name" value="THIOREDOXIN_1"/>
    <property type="match status" value="1"/>
</dbReference>
<gene>
    <name evidence="7" type="ORF">AMST5_01572</name>
</gene>
<reference evidence="7" key="1">
    <citation type="submission" date="2023-07" db="EMBL/GenBank/DDBJ databases">
        <authorList>
            <person name="Pelsma A.J. K."/>
        </authorList>
    </citation>
    <scope>NUCLEOTIDE SEQUENCE</scope>
</reference>
<keyword evidence="5" id="KW-1133">Transmembrane helix</keyword>
<keyword evidence="5" id="KW-0812">Transmembrane</keyword>
<evidence type="ECO:0000313" key="7">
    <source>
        <dbReference type="EMBL" id="CAJ0863344.1"/>
    </source>
</evidence>
<dbReference type="PANTHER" id="PTHR42852:SF6">
    <property type="entry name" value="THIOL:DISULFIDE INTERCHANGE PROTEIN DSBE"/>
    <property type="match status" value="1"/>
</dbReference>
<comment type="subcellular location">
    <subcellularLocation>
        <location evidence="1">Cell envelope</location>
    </subcellularLocation>
</comment>
<evidence type="ECO:0000256" key="1">
    <source>
        <dbReference type="ARBA" id="ARBA00004196"/>
    </source>
</evidence>
<dbReference type="EMBL" id="OY288114">
    <property type="protein sequence ID" value="CAJ0863344.1"/>
    <property type="molecule type" value="Genomic_DNA"/>
</dbReference>
<evidence type="ECO:0000256" key="2">
    <source>
        <dbReference type="ARBA" id="ARBA00022748"/>
    </source>
</evidence>
<dbReference type="Gene3D" id="3.40.30.10">
    <property type="entry name" value="Glutaredoxin"/>
    <property type="match status" value="1"/>
</dbReference>
<evidence type="ECO:0000256" key="5">
    <source>
        <dbReference type="SAM" id="Phobius"/>
    </source>
</evidence>
<dbReference type="PANTHER" id="PTHR42852">
    <property type="entry name" value="THIOL:DISULFIDE INTERCHANGE PROTEIN DSBE"/>
    <property type="match status" value="1"/>
</dbReference>
<dbReference type="InterPro" id="IPR017937">
    <property type="entry name" value="Thioredoxin_CS"/>
</dbReference>
<dbReference type="GO" id="GO:0017004">
    <property type="term" value="P:cytochrome complex assembly"/>
    <property type="evidence" value="ECO:0007669"/>
    <property type="project" value="UniProtKB-KW"/>
</dbReference>
<dbReference type="InterPro" id="IPR013766">
    <property type="entry name" value="Thioredoxin_domain"/>
</dbReference>
<dbReference type="GO" id="GO:0030313">
    <property type="term" value="C:cell envelope"/>
    <property type="evidence" value="ECO:0007669"/>
    <property type="project" value="UniProtKB-SubCell"/>
</dbReference>
<evidence type="ECO:0000256" key="4">
    <source>
        <dbReference type="ARBA" id="ARBA00023284"/>
    </source>
</evidence>